<protein>
    <recommendedName>
        <fullName evidence="2">Outer membrane protein beta-barrel domain-containing protein</fullName>
    </recommendedName>
</protein>
<name>A0A0F9R7E7_9ZZZZ</name>
<evidence type="ECO:0000313" key="3">
    <source>
        <dbReference type="EMBL" id="KKN13308.1"/>
    </source>
</evidence>
<keyword evidence="1" id="KW-0732">Signal</keyword>
<evidence type="ECO:0000256" key="1">
    <source>
        <dbReference type="ARBA" id="ARBA00022729"/>
    </source>
</evidence>
<dbReference type="InterPro" id="IPR027385">
    <property type="entry name" value="Beta-barrel_OMP"/>
</dbReference>
<dbReference type="Gene3D" id="2.40.160.20">
    <property type="match status" value="1"/>
</dbReference>
<dbReference type="Pfam" id="PF13505">
    <property type="entry name" value="OMP_b-brl"/>
    <property type="match status" value="1"/>
</dbReference>
<proteinExistence type="predicted"/>
<dbReference type="SUPFAM" id="SSF56925">
    <property type="entry name" value="OMPA-like"/>
    <property type="match status" value="1"/>
</dbReference>
<reference evidence="3" key="1">
    <citation type="journal article" date="2015" name="Nature">
        <title>Complex archaea that bridge the gap between prokaryotes and eukaryotes.</title>
        <authorList>
            <person name="Spang A."/>
            <person name="Saw J.H."/>
            <person name="Jorgensen S.L."/>
            <person name="Zaremba-Niedzwiedzka K."/>
            <person name="Martijn J."/>
            <person name="Lind A.E."/>
            <person name="van Eijk R."/>
            <person name="Schleper C."/>
            <person name="Guy L."/>
            <person name="Ettema T.J."/>
        </authorList>
    </citation>
    <scope>NUCLEOTIDE SEQUENCE</scope>
</reference>
<sequence>MNPKTRIALATALSASVFAAPVAFAQSSNDRDSSGPYIKGSYGGYKAHGGDFDDSNDLYGAGVGYQFNEFFALEAAYIDFGNFGKDDVDGKLKGGSLVAIGRLPLTDSFGVYAKAGAFAAALDVDAFDESETYDDISPVIGAGVDFRITERLTTFLEYNRYNVDIDESDFNGQLNNNGPDFDTAQVGLKFQF</sequence>
<dbReference type="AlphaFoldDB" id="A0A0F9R7E7"/>
<dbReference type="EMBL" id="LAZR01003934">
    <property type="protein sequence ID" value="KKN13308.1"/>
    <property type="molecule type" value="Genomic_DNA"/>
</dbReference>
<evidence type="ECO:0000259" key="2">
    <source>
        <dbReference type="Pfam" id="PF13505"/>
    </source>
</evidence>
<gene>
    <name evidence="3" type="ORF">LCGC14_1007730</name>
</gene>
<comment type="caution">
    <text evidence="3">The sequence shown here is derived from an EMBL/GenBank/DDBJ whole genome shotgun (WGS) entry which is preliminary data.</text>
</comment>
<accession>A0A0F9R7E7</accession>
<feature type="domain" description="Outer membrane protein beta-barrel" evidence="2">
    <location>
        <begin position="11"/>
        <end position="192"/>
    </location>
</feature>
<dbReference type="InterPro" id="IPR011250">
    <property type="entry name" value="OMP/PagP_B-barrel"/>
</dbReference>
<organism evidence="3">
    <name type="scientific">marine sediment metagenome</name>
    <dbReference type="NCBI Taxonomy" id="412755"/>
    <lineage>
        <taxon>unclassified sequences</taxon>
        <taxon>metagenomes</taxon>
        <taxon>ecological metagenomes</taxon>
    </lineage>
</organism>